<dbReference type="EMBL" id="CAJOAX010001808">
    <property type="protein sequence ID" value="CAF3747154.1"/>
    <property type="molecule type" value="Genomic_DNA"/>
</dbReference>
<proteinExistence type="predicted"/>
<comment type="caution">
    <text evidence="3">The sequence shown here is derived from an EMBL/GenBank/DDBJ whole genome shotgun (WGS) entry which is preliminary data.</text>
</comment>
<protein>
    <recommendedName>
        <fullName evidence="9">Transmembrane protein</fullName>
    </recommendedName>
</protein>
<dbReference type="EMBL" id="CAJOBE010009455">
    <property type="protein sequence ID" value="CAF4085344.1"/>
    <property type="molecule type" value="Genomic_DNA"/>
</dbReference>
<gene>
    <name evidence="7" type="ORF">FNK824_LOCUS30599</name>
    <name evidence="6" type="ORF">JBS370_LOCUS14535</name>
    <name evidence="5" type="ORF">OTI717_LOCUS15367</name>
    <name evidence="3" type="ORF">RFH988_LOCUS3773</name>
    <name evidence="4" type="ORF">ZHD862_LOCUS11448</name>
</gene>
<keyword evidence="1" id="KW-0812">Transmembrane</keyword>
<evidence type="ECO:0000313" key="4">
    <source>
        <dbReference type="EMBL" id="CAF0979838.1"/>
    </source>
</evidence>
<dbReference type="EMBL" id="CAJOBD010001317">
    <property type="protein sequence ID" value="CAF3787217.1"/>
    <property type="molecule type" value="Genomic_DNA"/>
</dbReference>
<evidence type="ECO:0008006" key="9">
    <source>
        <dbReference type="Google" id="ProtNLM"/>
    </source>
</evidence>
<evidence type="ECO:0000313" key="7">
    <source>
        <dbReference type="EMBL" id="CAF4085344.1"/>
    </source>
</evidence>
<feature type="transmembrane region" description="Helical" evidence="1">
    <location>
        <begin position="248"/>
        <end position="271"/>
    </location>
</feature>
<dbReference type="EMBL" id="CAJNOT010000431">
    <property type="protein sequence ID" value="CAF0979838.1"/>
    <property type="molecule type" value="Genomic_DNA"/>
</dbReference>
<accession>A0A813SLF1</accession>
<dbReference type="Proteomes" id="UP000663836">
    <property type="component" value="Unassembled WGS sequence"/>
</dbReference>
<reference evidence="3" key="1">
    <citation type="submission" date="2021-02" db="EMBL/GenBank/DDBJ databases">
        <authorList>
            <person name="Nowell W R."/>
        </authorList>
    </citation>
    <scope>NUCLEOTIDE SEQUENCE</scope>
</reference>
<feature type="chain" id="PRO_5036222943" description="Transmembrane protein" evidence="2">
    <location>
        <begin position="21"/>
        <end position="352"/>
    </location>
</feature>
<name>A0A813SLF1_9BILA</name>
<evidence type="ECO:0000256" key="1">
    <source>
        <dbReference type="SAM" id="Phobius"/>
    </source>
</evidence>
<sequence length="352" mass="41171">MSFVHWFVLIIITSFTLSQASTIIYLENCTYSIEIYKQYLNLLWSSNDSHTLHIQAVYSLSLNNSFIPGHIYTYLSQPVALIPFFIQCKYPKNIYSKSYLPFTQCSSTITNFLTKKNYESTRTYLNLKTILSMTNVPLLYTGEYNLLLSNCSFRFNTNIYQLKPNDLFKFHIEYENSINNNITSCNKCNKRTSICYEKKCLCRSGTIPLKLYQNNEYCIDTTSNCSYDLQRCLNSKSIHILNNHSNQYILILIILISLLFILFLFLLWCLLHNTSKHTLKKEKDLCSNQSIFTINRHERTPSTISTTDSIKLNDYNYTDQQIFANEYVSTFYEEYPKIISNKNNAEVVLILA</sequence>
<dbReference type="Proteomes" id="UP000663874">
    <property type="component" value="Unassembled WGS sequence"/>
</dbReference>
<dbReference type="AlphaFoldDB" id="A0A813SLF1"/>
<organism evidence="3 8">
    <name type="scientific">Rotaria sordida</name>
    <dbReference type="NCBI Taxonomy" id="392033"/>
    <lineage>
        <taxon>Eukaryota</taxon>
        <taxon>Metazoa</taxon>
        <taxon>Spiralia</taxon>
        <taxon>Gnathifera</taxon>
        <taxon>Rotifera</taxon>
        <taxon>Eurotatoria</taxon>
        <taxon>Bdelloidea</taxon>
        <taxon>Philodinida</taxon>
        <taxon>Philodinidae</taxon>
        <taxon>Rotaria</taxon>
    </lineage>
</organism>
<evidence type="ECO:0000313" key="5">
    <source>
        <dbReference type="EMBL" id="CAF3747154.1"/>
    </source>
</evidence>
<keyword evidence="2" id="KW-0732">Signal</keyword>
<evidence type="ECO:0000256" key="2">
    <source>
        <dbReference type="SAM" id="SignalP"/>
    </source>
</evidence>
<keyword evidence="1" id="KW-0472">Membrane</keyword>
<evidence type="ECO:0000313" key="6">
    <source>
        <dbReference type="EMBL" id="CAF3787217.1"/>
    </source>
</evidence>
<dbReference type="Proteomes" id="UP000663823">
    <property type="component" value="Unassembled WGS sequence"/>
</dbReference>
<evidence type="ECO:0000313" key="3">
    <source>
        <dbReference type="EMBL" id="CAF0798001.1"/>
    </source>
</evidence>
<dbReference type="EMBL" id="CAJNOO010000094">
    <property type="protein sequence ID" value="CAF0798001.1"/>
    <property type="molecule type" value="Genomic_DNA"/>
</dbReference>
<keyword evidence="1" id="KW-1133">Transmembrane helix</keyword>
<dbReference type="Proteomes" id="UP000663882">
    <property type="component" value="Unassembled WGS sequence"/>
</dbReference>
<dbReference type="OrthoDB" id="9994598at2759"/>
<feature type="signal peptide" evidence="2">
    <location>
        <begin position="1"/>
        <end position="20"/>
    </location>
</feature>
<dbReference type="Proteomes" id="UP000663864">
    <property type="component" value="Unassembled WGS sequence"/>
</dbReference>
<evidence type="ECO:0000313" key="8">
    <source>
        <dbReference type="Proteomes" id="UP000663882"/>
    </source>
</evidence>